<keyword evidence="2" id="KW-0472">Membrane</keyword>
<feature type="compositionally biased region" description="Polar residues" evidence="1">
    <location>
        <begin position="303"/>
        <end position="312"/>
    </location>
</feature>
<feature type="compositionally biased region" description="Basic residues" evidence="1">
    <location>
        <begin position="416"/>
        <end position="432"/>
    </location>
</feature>
<feature type="transmembrane region" description="Helical" evidence="2">
    <location>
        <begin position="56"/>
        <end position="77"/>
    </location>
</feature>
<dbReference type="RefSeq" id="WP_136535592.1">
    <property type="nucleotide sequence ID" value="NZ_STGY01000060.1"/>
</dbReference>
<feature type="transmembrane region" description="Helical" evidence="2">
    <location>
        <begin position="124"/>
        <end position="142"/>
    </location>
</feature>
<feature type="transmembrane region" description="Helical" evidence="2">
    <location>
        <begin position="149"/>
        <end position="169"/>
    </location>
</feature>
<dbReference type="EMBL" id="STGY01000060">
    <property type="protein sequence ID" value="THV40078.1"/>
    <property type="molecule type" value="Genomic_DNA"/>
</dbReference>
<proteinExistence type="predicted"/>
<evidence type="ECO:0000313" key="3">
    <source>
        <dbReference type="EMBL" id="THV40078.1"/>
    </source>
</evidence>
<keyword evidence="2" id="KW-1133">Transmembrane helix</keyword>
<evidence type="ECO:0000256" key="1">
    <source>
        <dbReference type="SAM" id="MobiDB-lite"/>
    </source>
</evidence>
<feature type="transmembrane region" description="Helical" evidence="2">
    <location>
        <begin position="262"/>
        <end position="284"/>
    </location>
</feature>
<comment type="caution">
    <text evidence="3">The sequence shown here is derived from an EMBL/GenBank/DDBJ whole genome shotgun (WGS) entry which is preliminary data.</text>
</comment>
<gene>
    <name evidence="3" type="ORF">FAB82_16250</name>
</gene>
<keyword evidence="2" id="KW-0812">Transmembrane</keyword>
<protein>
    <submittedName>
        <fullName evidence="3">Uncharacterized protein</fullName>
    </submittedName>
</protein>
<feature type="region of interest" description="Disordered" evidence="1">
    <location>
        <begin position="302"/>
        <end position="447"/>
    </location>
</feature>
<feature type="compositionally biased region" description="Basic and acidic residues" evidence="1">
    <location>
        <begin position="394"/>
        <end position="403"/>
    </location>
</feature>
<reference evidence="4" key="1">
    <citation type="submission" date="2019-04" db="EMBL/GenBank/DDBJ databases">
        <title>Nocardioides xinjiangensis sp. nov.</title>
        <authorList>
            <person name="Liu S."/>
        </authorList>
    </citation>
    <scope>NUCLEOTIDE SEQUENCE [LARGE SCALE GENOMIC DNA]</scope>
    <source>
        <strain evidence="4">18</strain>
    </source>
</reference>
<feature type="transmembrane region" description="Helical" evidence="2">
    <location>
        <begin position="12"/>
        <end position="36"/>
    </location>
</feature>
<dbReference type="Proteomes" id="UP000308760">
    <property type="component" value="Unassembled WGS sequence"/>
</dbReference>
<evidence type="ECO:0000313" key="4">
    <source>
        <dbReference type="Proteomes" id="UP000308760"/>
    </source>
</evidence>
<feature type="transmembrane region" description="Helical" evidence="2">
    <location>
        <begin position="233"/>
        <end position="250"/>
    </location>
</feature>
<reference evidence="3 4" key="2">
    <citation type="submission" date="2019-05" db="EMBL/GenBank/DDBJ databases">
        <title>Glycomyces buryatensis sp. nov.</title>
        <authorList>
            <person name="Nikitina E."/>
        </authorList>
    </citation>
    <scope>NUCLEOTIDE SEQUENCE [LARGE SCALE GENOMIC DNA]</scope>
    <source>
        <strain evidence="3 4">18</strain>
    </source>
</reference>
<dbReference type="AlphaFoldDB" id="A0A4S8Q774"/>
<evidence type="ECO:0000256" key="2">
    <source>
        <dbReference type="SAM" id="Phobius"/>
    </source>
</evidence>
<accession>A0A4S8Q774</accession>
<feature type="compositionally biased region" description="Low complexity" evidence="1">
    <location>
        <begin position="434"/>
        <end position="447"/>
    </location>
</feature>
<feature type="compositionally biased region" description="Basic and acidic residues" evidence="1">
    <location>
        <begin position="325"/>
        <end position="334"/>
    </location>
</feature>
<dbReference type="OrthoDB" id="5181552at2"/>
<organism evidence="3 4">
    <name type="scientific">Glycomyces buryatensis</name>
    <dbReference type="NCBI Taxonomy" id="2570927"/>
    <lineage>
        <taxon>Bacteria</taxon>
        <taxon>Bacillati</taxon>
        <taxon>Actinomycetota</taxon>
        <taxon>Actinomycetes</taxon>
        <taxon>Glycomycetales</taxon>
        <taxon>Glycomycetaceae</taxon>
        <taxon>Glycomyces</taxon>
    </lineage>
</organism>
<feature type="transmembrane region" description="Helical" evidence="2">
    <location>
        <begin position="200"/>
        <end position="221"/>
    </location>
</feature>
<feature type="compositionally biased region" description="Basic and acidic residues" evidence="1">
    <location>
        <begin position="371"/>
        <end position="382"/>
    </location>
</feature>
<sequence length="447" mass="45817">MSPTSATRTIGVGFAVAATAALAQLGLAYGFGLLSWADAAPGSLEPVLDDRFNANLAWVSWFAAASCVVGGLASGVIGSRGEAANGTAVRVTAVAASAIGAFAVGPLVALSAERGAIFTEFQTEPLLAAGMGAVVGFVLTLIGLGSRAVAVNVGASVALIWLLAVLATFTEVGEQAMQVTELAVWGSWAGPESVLGRRGFSIAVPFVLGSALIGAVVAAYARRGPISHSGYRIAAASGIAGPLIVTVAHLSPSRLDSPESMAVLLVGPYAAIAGLLGSLVISALPRSGGQLDDRLEAAEAETSVWQSGAETTQLREAKVPQQPKAPKETKEPKERKSRWGRKESKSDPSLVETAPGWTVPAAPDSAFDAPGDTKELTAKEADVDPDVDWVQELKPVDGEKDSLDPEVGTEAGEKPKPKRRGRKAAKPTRRKLTGSDAGSDNGADSDH</sequence>
<name>A0A4S8Q774_9ACTN</name>
<keyword evidence="4" id="KW-1185">Reference proteome</keyword>
<feature type="transmembrane region" description="Helical" evidence="2">
    <location>
        <begin position="89"/>
        <end position="112"/>
    </location>
</feature>